<organism evidence="2 3">
    <name type="scientific">Conyzicola nivalis</name>
    <dbReference type="NCBI Taxonomy" id="1477021"/>
    <lineage>
        <taxon>Bacteria</taxon>
        <taxon>Bacillati</taxon>
        <taxon>Actinomycetota</taxon>
        <taxon>Actinomycetes</taxon>
        <taxon>Micrococcales</taxon>
        <taxon>Microbacteriaceae</taxon>
        <taxon>Conyzicola</taxon>
    </lineage>
</organism>
<keyword evidence="1" id="KW-0812">Transmembrane</keyword>
<feature type="transmembrane region" description="Helical" evidence="1">
    <location>
        <begin position="70"/>
        <end position="96"/>
    </location>
</feature>
<feature type="transmembrane region" description="Helical" evidence="1">
    <location>
        <begin position="41"/>
        <end position="64"/>
    </location>
</feature>
<dbReference type="Proteomes" id="UP001549257">
    <property type="component" value="Unassembled WGS sequence"/>
</dbReference>
<evidence type="ECO:0008006" key="4">
    <source>
        <dbReference type="Google" id="ProtNLM"/>
    </source>
</evidence>
<evidence type="ECO:0000313" key="2">
    <source>
        <dbReference type="EMBL" id="MET4580707.1"/>
    </source>
</evidence>
<comment type="caution">
    <text evidence="2">The sequence shown here is derived from an EMBL/GenBank/DDBJ whole genome shotgun (WGS) entry which is preliminary data.</text>
</comment>
<keyword evidence="3" id="KW-1185">Reference proteome</keyword>
<evidence type="ECO:0000256" key="1">
    <source>
        <dbReference type="SAM" id="Phobius"/>
    </source>
</evidence>
<proteinExistence type="predicted"/>
<evidence type="ECO:0000313" key="3">
    <source>
        <dbReference type="Proteomes" id="UP001549257"/>
    </source>
</evidence>
<accession>A0ABV2QJL5</accession>
<dbReference type="EMBL" id="JBEPSJ010000001">
    <property type="protein sequence ID" value="MET4580707.1"/>
    <property type="molecule type" value="Genomic_DNA"/>
</dbReference>
<dbReference type="Pfam" id="PF11139">
    <property type="entry name" value="SfLAP"/>
    <property type="match status" value="1"/>
</dbReference>
<protein>
    <recommendedName>
        <fullName evidence="4">Sap-like sulfolipid-1-addressing protein</fullName>
    </recommendedName>
</protein>
<dbReference type="RefSeq" id="WP_354022922.1">
    <property type="nucleotide sequence ID" value="NZ_JBEPSJ010000001.1"/>
</dbReference>
<sequence length="243" mass="25139">MTIALAGTLLVLALIDSTSFGTLVIPLWLLATPGRLRVGRVLVFLATVAVFYFAVGLAILWGAGWAFESIAAAVASPFGTVILLAVGIGLIVWSYALEKQAKRQKAEGVVVSGRARRWRERAVGDAGGGVGSLVALALTATTIELGSMLPYLGAIGAITASGLEWPTTAVVLGGYCVVMVLPALVLLVARVAGAGRIEPALQRLEAWLTRNASETLSWIVGILGVLLVVRAVQGGVLGILPFG</sequence>
<keyword evidence="1" id="KW-0472">Membrane</keyword>
<reference evidence="2 3" key="1">
    <citation type="submission" date="2024-06" db="EMBL/GenBank/DDBJ databases">
        <title>Sorghum-associated microbial communities from plants grown in Nebraska, USA.</title>
        <authorList>
            <person name="Schachtman D."/>
        </authorList>
    </citation>
    <scope>NUCLEOTIDE SEQUENCE [LARGE SCALE GENOMIC DNA]</scope>
    <source>
        <strain evidence="2 3">2857</strain>
    </source>
</reference>
<name>A0ABV2QJL5_9MICO</name>
<feature type="transmembrane region" description="Helical" evidence="1">
    <location>
        <begin position="216"/>
        <end position="240"/>
    </location>
</feature>
<feature type="transmembrane region" description="Helical" evidence="1">
    <location>
        <begin position="6"/>
        <end position="29"/>
    </location>
</feature>
<dbReference type="InterPro" id="IPR021315">
    <property type="entry name" value="Gap/Sap"/>
</dbReference>
<keyword evidence="1" id="KW-1133">Transmembrane helix</keyword>
<gene>
    <name evidence="2" type="ORF">ABIE21_000197</name>
</gene>
<feature type="transmembrane region" description="Helical" evidence="1">
    <location>
        <begin position="122"/>
        <end position="143"/>
    </location>
</feature>
<feature type="transmembrane region" description="Helical" evidence="1">
    <location>
        <begin position="172"/>
        <end position="195"/>
    </location>
</feature>